<feature type="region of interest" description="Disordered" evidence="1">
    <location>
        <begin position="67"/>
        <end position="86"/>
    </location>
</feature>
<accession>Q4RSL3</accession>
<evidence type="ECO:0000256" key="1">
    <source>
        <dbReference type="SAM" id="MobiDB-lite"/>
    </source>
</evidence>
<feature type="compositionally biased region" description="Basic and acidic residues" evidence="1">
    <location>
        <begin position="29"/>
        <end position="38"/>
    </location>
</feature>
<dbReference type="OrthoDB" id="8625101at2759"/>
<protein>
    <submittedName>
        <fullName evidence="2">(spotted green pufferfish) hypothetical protein</fullName>
    </submittedName>
</protein>
<name>Q4RSL3_TETNG</name>
<dbReference type="AlphaFoldDB" id="Q4RSL3"/>
<feature type="region of interest" description="Disordered" evidence="1">
    <location>
        <begin position="206"/>
        <end position="235"/>
    </location>
</feature>
<feature type="region of interest" description="Disordered" evidence="1">
    <location>
        <begin position="1"/>
        <end position="51"/>
    </location>
</feature>
<proteinExistence type="predicted"/>
<dbReference type="EMBL" id="CAAE01014999">
    <property type="protein sequence ID" value="CAG08619.1"/>
    <property type="molecule type" value="Genomic_DNA"/>
</dbReference>
<dbReference type="KEGG" id="tng:GSTEN00029638G001"/>
<reference evidence="2" key="2">
    <citation type="submission" date="2004-02" db="EMBL/GenBank/DDBJ databases">
        <authorList>
            <consortium name="Genoscope"/>
            <consortium name="Whitehead Institute Centre for Genome Research"/>
        </authorList>
    </citation>
    <scope>NUCLEOTIDE SEQUENCE</scope>
</reference>
<comment type="caution">
    <text evidence="2">The sequence shown here is derived from an EMBL/GenBank/DDBJ whole genome shotgun (WGS) entry which is preliminary data.</text>
</comment>
<organism evidence="2">
    <name type="scientific">Tetraodon nigroviridis</name>
    <name type="common">Spotted green pufferfish</name>
    <name type="synonym">Chelonodon nigroviridis</name>
    <dbReference type="NCBI Taxonomy" id="99883"/>
    <lineage>
        <taxon>Eukaryota</taxon>
        <taxon>Metazoa</taxon>
        <taxon>Chordata</taxon>
        <taxon>Craniata</taxon>
        <taxon>Vertebrata</taxon>
        <taxon>Euteleostomi</taxon>
        <taxon>Actinopterygii</taxon>
        <taxon>Neopterygii</taxon>
        <taxon>Teleostei</taxon>
        <taxon>Neoteleostei</taxon>
        <taxon>Acanthomorphata</taxon>
        <taxon>Eupercaria</taxon>
        <taxon>Tetraodontiformes</taxon>
        <taxon>Tetradontoidea</taxon>
        <taxon>Tetraodontidae</taxon>
        <taxon>Tetraodon</taxon>
    </lineage>
</organism>
<feature type="compositionally biased region" description="Polar residues" evidence="1">
    <location>
        <begin position="11"/>
        <end position="22"/>
    </location>
</feature>
<evidence type="ECO:0000313" key="2">
    <source>
        <dbReference type="EMBL" id="CAG08619.1"/>
    </source>
</evidence>
<sequence>MSKAGSLHQLRGNQSENNTGEESTGCKEGPADRGREESAQGLVPGTPRHFGQEEMRLQKVYQVSIFSPPRGISTPAESFPDTQKPVRLGVKRGLEEPQWPAAKRPSLGDSSDEEALEGEVLCGPAPAQGVTISPESLSDMQRPVRLGVKVGVEESQWPATKRPCLGDSPEKHLLEGEVLCGSAPAQGMGLAMGLGGPSSVYSCVQAEQRDSDGGPLSRSPPLSPIHNPSRRPLSTITTGHSLMRLHPCHLNLFQHATHQVITS</sequence>
<reference evidence="2" key="1">
    <citation type="journal article" date="2004" name="Nature">
        <title>Genome duplication in the teleost fish Tetraodon nigroviridis reveals the early vertebrate proto-karyotype.</title>
        <authorList>
            <person name="Jaillon O."/>
            <person name="Aury J.-M."/>
            <person name="Brunet F."/>
            <person name="Petit J.-L."/>
            <person name="Stange-Thomann N."/>
            <person name="Mauceli E."/>
            <person name="Bouneau L."/>
            <person name="Fischer C."/>
            <person name="Ozouf-Costaz C."/>
            <person name="Bernot A."/>
            <person name="Nicaud S."/>
            <person name="Jaffe D."/>
            <person name="Fisher S."/>
            <person name="Lutfalla G."/>
            <person name="Dossat C."/>
            <person name="Segurens B."/>
            <person name="Dasilva C."/>
            <person name="Salanoubat M."/>
            <person name="Levy M."/>
            <person name="Boudet N."/>
            <person name="Castellano S."/>
            <person name="Anthouard V."/>
            <person name="Jubin C."/>
            <person name="Castelli V."/>
            <person name="Katinka M."/>
            <person name="Vacherie B."/>
            <person name="Biemont C."/>
            <person name="Skalli Z."/>
            <person name="Cattolico L."/>
            <person name="Poulain J."/>
            <person name="De Berardinis V."/>
            <person name="Cruaud C."/>
            <person name="Duprat S."/>
            <person name="Brottier P."/>
            <person name="Coutanceau J.-P."/>
            <person name="Gouzy J."/>
            <person name="Parra G."/>
            <person name="Lardier G."/>
            <person name="Chapple C."/>
            <person name="McKernan K.J."/>
            <person name="McEwan P."/>
            <person name="Bosak S."/>
            <person name="Kellis M."/>
            <person name="Volff J.-N."/>
            <person name="Guigo R."/>
            <person name="Zody M.C."/>
            <person name="Mesirov J."/>
            <person name="Lindblad-Toh K."/>
            <person name="Birren B."/>
            <person name="Nusbaum C."/>
            <person name="Kahn D."/>
            <person name="Robinson-Rechavi M."/>
            <person name="Laudet V."/>
            <person name="Schachter V."/>
            <person name="Quetier F."/>
            <person name="Saurin W."/>
            <person name="Scarpelli C."/>
            <person name="Wincker P."/>
            <person name="Lander E.S."/>
            <person name="Weissenbach J."/>
            <person name="Roest Crollius H."/>
        </authorList>
    </citation>
    <scope>NUCLEOTIDE SEQUENCE [LARGE SCALE GENOMIC DNA]</scope>
</reference>
<gene>
    <name evidence="2" type="ORF">GSTENG00029638001</name>
</gene>